<dbReference type="SUPFAM" id="SSF53756">
    <property type="entry name" value="UDP-Glycosyltransferase/glycogen phosphorylase"/>
    <property type="match status" value="1"/>
</dbReference>
<dbReference type="Gene3D" id="3.40.50.2000">
    <property type="entry name" value="Glycogen Phosphorylase B"/>
    <property type="match status" value="1"/>
</dbReference>
<proteinExistence type="predicted"/>
<name>A0A9Q0PQE7_SALPP</name>
<dbReference type="EMBL" id="JAPFFK010000018">
    <property type="protein sequence ID" value="KAJ6692271.1"/>
    <property type="molecule type" value="Genomic_DNA"/>
</dbReference>
<accession>A0A9Q0PQE7</accession>
<organism evidence="1 2">
    <name type="scientific">Salix purpurea</name>
    <name type="common">Purple osier willow</name>
    <dbReference type="NCBI Taxonomy" id="77065"/>
    <lineage>
        <taxon>Eukaryota</taxon>
        <taxon>Viridiplantae</taxon>
        <taxon>Streptophyta</taxon>
        <taxon>Embryophyta</taxon>
        <taxon>Tracheophyta</taxon>
        <taxon>Spermatophyta</taxon>
        <taxon>Magnoliopsida</taxon>
        <taxon>eudicotyledons</taxon>
        <taxon>Gunneridae</taxon>
        <taxon>Pentapetalae</taxon>
        <taxon>rosids</taxon>
        <taxon>fabids</taxon>
        <taxon>Malpighiales</taxon>
        <taxon>Salicaceae</taxon>
        <taxon>Saliceae</taxon>
        <taxon>Salix</taxon>
    </lineage>
</organism>
<sequence length="179" mass="19863">MAIIDPVFHGKASILPFSTKSNRDFSFDDVENFPVSTISKEGALSSSTLPKSLSHFFYKLRTSQPRRILAFVSDMDAVTAKPTYSSHVVAIPYPGRGHVNPLMNFCNILASKQPDTLVTFVVTEEWLGLISSSSNNSPSNLQFLNPKAIPSICLLEIEKKLPNDTYNTEPGAWESSHWK</sequence>
<keyword evidence="2" id="KW-1185">Reference proteome</keyword>
<dbReference type="AlphaFoldDB" id="A0A9Q0PQE7"/>
<evidence type="ECO:0000313" key="2">
    <source>
        <dbReference type="Proteomes" id="UP001151532"/>
    </source>
</evidence>
<reference evidence="1" key="1">
    <citation type="submission" date="2022-11" db="EMBL/GenBank/DDBJ databases">
        <authorList>
            <person name="Hyden B.L."/>
            <person name="Feng K."/>
            <person name="Yates T."/>
            <person name="Jawdy S."/>
            <person name="Smart L.B."/>
            <person name="Muchero W."/>
        </authorList>
    </citation>
    <scope>NUCLEOTIDE SEQUENCE</scope>
    <source>
        <tissue evidence="1">Shoot tip</tissue>
    </source>
</reference>
<comment type="caution">
    <text evidence="1">The sequence shown here is derived from an EMBL/GenBank/DDBJ whole genome shotgun (WGS) entry which is preliminary data.</text>
</comment>
<evidence type="ECO:0000313" key="1">
    <source>
        <dbReference type="EMBL" id="KAJ6692271.1"/>
    </source>
</evidence>
<protein>
    <submittedName>
        <fullName evidence="1">GLYCOSYLTRANSFERASE</fullName>
    </submittedName>
</protein>
<gene>
    <name evidence="1" type="ORF">OIU79_014097</name>
</gene>
<dbReference type="Proteomes" id="UP001151532">
    <property type="component" value="Chromosome 9"/>
</dbReference>
<reference evidence="1" key="2">
    <citation type="journal article" date="2023" name="Int. J. Mol. Sci.">
        <title>De Novo Assembly and Annotation of 11 Diverse Shrub Willow (Salix) Genomes Reveals Novel Gene Organization in Sex-Linked Regions.</title>
        <authorList>
            <person name="Hyden B."/>
            <person name="Feng K."/>
            <person name="Yates T.B."/>
            <person name="Jawdy S."/>
            <person name="Cereghino C."/>
            <person name="Smart L.B."/>
            <person name="Muchero W."/>
        </authorList>
    </citation>
    <scope>NUCLEOTIDE SEQUENCE</scope>
    <source>
        <tissue evidence="1">Shoot tip</tissue>
    </source>
</reference>